<feature type="region of interest" description="Disordered" evidence="1">
    <location>
        <begin position="22"/>
        <end position="57"/>
    </location>
</feature>
<accession>A0A9W6T9S3</accession>
<protein>
    <submittedName>
        <fullName evidence="2">Unnamed protein product</fullName>
    </submittedName>
</protein>
<dbReference type="Proteomes" id="UP001165083">
    <property type="component" value="Unassembled WGS sequence"/>
</dbReference>
<dbReference type="EMBL" id="BSXW01000037">
    <property type="protein sequence ID" value="GMF10374.1"/>
    <property type="molecule type" value="Genomic_DNA"/>
</dbReference>
<reference evidence="2" key="1">
    <citation type="submission" date="2023-04" db="EMBL/GenBank/DDBJ databases">
        <title>Phytophthora lilii NBRC 32176.</title>
        <authorList>
            <person name="Ichikawa N."/>
            <person name="Sato H."/>
            <person name="Tonouchi N."/>
        </authorList>
    </citation>
    <scope>NUCLEOTIDE SEQUENCE</scope>
    <source>
        <strain evidence="2">NBRC 32176</strain>
    </source>
</reference>
<keyword evidence="3" id="KW-1185">Reference proteome</keyword>
<evidence type="ECO:0000313" key="2">
    <source>
        <dbReference type="EMBL" id="GMF10374.1"/>
    </source>
</evidence>
<comment type="caution">
    <text evidence="2">The sequence shown here is derived from an EMBL/GenBank/DDBJ whole genome shotgun (WGS) entry which is preliminary data.</text>
</comment>
<evidence type="ECO:0000313" key="3">
    <source>
        <dbReference type="Proteomes" id="UP001165083"/>
    </source>
</evidence>
<proteinExistence type="predicted"/>
<organism evidence="2 3">
    <name type="scientific">Phytophthora lilii</name>
    <dbReference type="NCBI Taxonomy" id="2077276"/>
    <lineage>
        <taxon>Eukaryota</taxon>
        <taxon>Sar</taxon>
        <taxon>Stramenopiles</taxon>
        <taxon>Oomycota</taxon>
        <taxon>Peronosporomycetes</taxon>
        <taxon>Peronosporales</taxon>
        <taxon>Peronosporaceae</taxon>
        <taxon>Phytophthora</taxon>
    </lineage>
</organism>
<gene>
    <name evidence="2" type="ORF">Plil01_000119000</name>
</gene>
<feature type="compositionally biased region" description="Low complexity" evidence="1">
    <location>
        <begin position="42"/>
        <end position="51"/>
    </location>
</feature>
<sequence>MLFSEPASYASTLQTSFRVPWGPAKKRSLSGARNGSGEAAADRGGAAPAQGRGRRDAAQRLLQLRARAGAAVRGGRAAGRHPALSQELPARVFPPAVPRVAGGGSGGGAVPGLPLRPLVERADLRATLETRATPAAHAAPRQVEPPGWHPALRVRHRCG</sequence>
<evidence type="ECO:0000256" key="1">
    <source>
        <dbReference type="SAM" id="MobiDB-lite"/>
    </source>
</evidence>
<name>A0A9W6T9S3_9STRA</name>
<dbReference type="AlphaFoldDB" id="A0A9W6T9S3"/>